<accession>A0ABM8W0R3</accession>
<proteinExistence type="predicted"/>
<comment type="caution">
    <text evidence="2">The sequence shown here is derived from an EMBL/GenBank/DDBJ whole genome shotgun (WGS) entry which is preliminary data.</text>
</comment>
<reference evidence="2 3" key="1">
    <citation type="submission" date="2021-06" db="EMBL/GenBank/DDBJ databases">
        <authorList>
            <person name="Kallberg Y."/>
            <person name="Tangrot J."/>
            <person name="Rosling A."/>
        </authorList>
    </citation>
    <scope>NUCLEOTIDE SEQUENCE [LARGE SCALE GENOMIC DNA]</scope>
    <source>
        <strain evidence="2 3">120-4 pot B 10/14</strain>
    </source>
</reference>
<evidence type="ECO:0000313" key="3">
    <source>
        <dbReference type="Proteomes" id="UP000789901"/>
    </source>
</evidence>
<name>A0ABM8W0R3_GIGMA</name>
<keyword evidence="3" id="KW-1185">Reference proteome</keyword>
<dbReference type="Proteomes" id="UP000789901">
    <property type="component" value="Unassembled WGS sequence"/>
</dbReference>
<evidence type="ECO:0000256" key="1">
    <source>
        <dbReference type="SAM" id="MobiDB-lite"/>
    </source>
</evidence>
<dbReference type="EMBL" id="CAJVQB010000552">
    <property type="protein sequence ID" value="CAG8495226.1"/>
    <property type="molecule type" value="Genomic_DNA"/>
</dbReference>
<organism evidence="2 3">
    <name type="scientific">Gigaspora margarita</name>
    <dbReference type="NCBI Taxonomy" id="4874"/>
    <lineage>
        <taxon>Eukaryota</taxon>
        <taxon>Fungi</taxon>
        <taxon>Fungi incertae sedis</taxon>
        <taxon>Mucoromycota</taxon>
        <taxon>Glomeromycotina</taxon>
        <taxon>Glomeromycetes</taxon>
        <taxon>Diversisporales</taxon>
        <taxon>Gigasporaceae</taxon>
        <taxon>Gigaspora</taxon>
    </lineage>
</organism>
<feature type="non-terminal residue" evidence="2">
    <location>
        <position position="105"/>
    </location>
</feature>
<feature type="compositionally biased region" description="Basic and acidic residues" evidence="1">
    <location>
        <begin position="9"/>
        <end position="42"/>
    </location>
</feature>
<protein>
    <submittedName>
        <fullName evidence="2">16919_t:CDS:1</fullName>
    </submittedName>
</protein>
<gene>
    <name evidence="2" type="ORF">GMARGA_LOCUS1922</name>
</gene>
<sequence length="105" mass="12185">MRVKMRVKMKSENEGENESENKSENEGENKNENEGENESDSRIKKQFLEKFFAVMKGAEYNWKLDKSDTNNKLQVLEESIAELNHIILFSVYTKPSPLSQKIQVG</sequence>
<evidence type="ECO:0000313" key="2">
    <source>
        <dbReference type="EMBL" id="CAG8495226.1"/>
    </source>
</evidence>
<feature type="region of interest" description="Disordered" evidence="1">
    <location>
        <begin position="1"/>
        <end position="42"/>
    </location>
</feature>